<name>B3M9X0_DROAN</name>
<keyword evidence="2" id="KW-0325">Glycoprotein</keyword>
<dbReference type="HOGENOM" id="CLU_013477_0_0_1"/>
<dbReference type="FunCoup" id="B3M9X0">
    <property type="interactions" value="36"/>
</dbReference>
<dbReference type="OrthoDB" id="7846317at2759"/>
<organism evidence="5 6">
    <name type="scientific">Drosophila ananassae</name>
    <name type="common">Fruit fly</name>
    <dbReference type="NCBI Taxonomy" id="7217"/>
    <lineage>
        <taxon>Eukaryota</taxon>
        <taxon>Metazoa</taxon>
        <taxon>Ecdysozoa</taxon>
        <taxon>Arthropoda</taxon>
        <taxon>Hexapoda</taxon>
        <taxon>Insecta</taxon>
        <taxon>Pterygota</taxon>
        <taxon>Neoptera</taxon>
        <taxon>Endopterygota</taxon>
        <taxon>Diptera</taxon>
        <taxon>Brachycera</taxon>
        <taxon>Muscomorpha</taxon>
        <taxon>Ephydroidea</taxon>
        <taxon>Drosophilidae</taxon>
        <taxon>Drosophila</taxon>
        <taxon>Sophophora</taxon>
    </lineage>
</organism>
<evidence type="ECO:0000313" key="6">
    <source>
        <dbReference type="Proteomes" id="UP000007801"/>
    </source>
</evidence>
<proteinExistence type="predicted"/>
<reference evidence="5 6" key="1">
    <citation type="journal article" date="2007" name="Nature">
        <title>Evolution of genes and genomes on the Drosophila phylogeny.</title>
        <authorList>
            <consortium name="Drosophila 12 Genomes Consortium"/>
            <person name="Clark A.G."/>
            <person name="Eisen M.B."/>
            <person name="Smith D.R."/>
            <person name="Bergman C.M."/>
            <person name="Oliver B."/>
            <person name="Markow T.A."/>
            <person name="Kaufman T.C."/>
            <person name="Kellis M."/>
            <person name="Gelbart W."/>
            <person name="Iyer V.N."/>
            <person name="Pollard D.A."/>
            <person name="Sackton T.B."/>
            <person name="Larracuente A.M."/>
            <person name="Singh N.D."/>
            <person name="Abad J.P."/>
            <person name="Abt D.N."/>
            <person name="Adryan B."/>
            <person name="Aguade M."/>
            <person name="Akashi H."/>
            <person name="Anderson W.W."/>
            <person name="Aquadro C.F."/>
            <person name="Ardell D.H."/>
            <person name="Arguello R."/>
            <person name="Artieri C.G."/>
            <person name="Barbash D.A."/>
            <person name="Barker D."/>
            <person name="Barsanti P."/>
            <person name="Batterham P."/>
            <person name="Batzoglou S."/>
            <person name="Begun D."/>
            <person name="Bhutkar A."/>
            <person name="Blanco E."/>
            <person name="Bosak S.A."/>
            <person name="Bradley R.K."/>
            <person name="Brand A.D."/>
            <person name="Brent M.R."/>
            <person name="Brooks A.N."/>
            <person name="Brown R.H."/>
            <person name="Butlin R.K."/>
            <person name="Caggese C."/>
            <person name="Calvi B.R."/>
            <person name="Bernardo de Carvalho A."/>
            <person name="Caspi A."/>
            <person name="Castrezana S."/>
            <person name="Celniker S.E."/>
            <person name="Chang J.L."/>
            <person name="Chapple C."/>
            <person name="Chatterji S."/>
            <person name="Chinwalla A."/>
            <person name="Civetta A."/>
            <person name="Clifton S.W."/>
            <person name="Comeron J.M."/>
            <person name="Costello J.C."/>
            <person name="Coyne J.A."/>
            <person name="Daub J."/>
            <person name="David R.G."/>
            <person name="Delcher A.L."/>
            <person name="Delehaunty K."/>
            <person name="Do C.B."/>
            <person name="Ebling H."/>
            <person name="Edwards K."/>
            <person name="Eickbush T."/>
            <person name="Evans J.D."/>
            <person name="Filipski A."/>
            <person name="Findeiss S."/>
            <person name="Freyhult E."/>
            <person name="Fulton L."/>
            <person name="Fulton R."/>
            <person name="Garcia A.C."/>
            <person name="Gardiner A."/>
            <person name="Garfield D.A."/>
            <person name="Garvin B.E."/>
            <person name="Gibson G."/>
            <person name="Gilbert D."/>
            <person name="Gnerre S."/>
            <person name="Godfrey J."/>
            <person name="Good R."/>
            <person name="Gotea V."/>
            <person name="Gravely B."/>
            <person name="Greenberg A.J."/>
            <person name="Griffiths-Jones S."/>
            <person name="Gross S."/>
            <person name="Guigo R."/>
            <person name="Gustafson E.A."/>
            <person name="Haerty W."/>
            <person name="Hahn M.W."/>
            <person name="Halligan D.L."/>
            <person name="Halpern A.L."/>
            <person name="Halter G.M."/>
            <person name="Han M.V."/>
            <person name="Heger A."/>
            <person name="Hillier L."/>
            <person name="Hinrichs A.S."/>
            <person name="Holmes I."/>
            <person name="Hoskins R.A."/>
            <person name="Hubisz M.J."/>
            <person name="Hultmark D."/>
            <person name="Huntley M.A."/>
            <person name="Jaffe D.B."/>
            <person name="Jagadeeshan S."/>
            <person name="Jeck W.R."/>
            <person name="Johnson J."/>
            <person name="Jones C.D."/>
            <person name="Jordan W.C."/>
            <person name="Karpen G.H."/>
            <person name="Kataoka E."/>
            <person name="Keightley P.D."/>
            <person name="Kheradpour P."/>
            <person name="Kirkness E.F."/>
            <person name="Koerich L.B."/>
            <person name="Kristiansen K."/>
            <person name="Kudrna D."/>
            <person name="Kulathinal R.J."/>
            <person name="Kumar S."/>
            <person name="Kwok R."/>
            <person name="Lander E."/>
            <person name="Langley C.H."/>
            <person name="Lapoint R."/>
            <person name="Lazzaro B.P."/>
            <person name="Lee S.J."/>
            <person name="Levesque L."/>
            <person name="Li R."/>
            <person name="Lin C.F."/>
            <person name="Lin M.F."/>
            <person name="Lindblad-Toh K."/>
            <person name="Llopart A."/>
            <person name="Long M."/>
            <person name="Low L."/>
            <person name="Lozovsky E."/>
            <person name="Lu J."/>
            <person name="Luo M."/>
            <person name="Machado C.A."/>
            <person name="Makalowski W."/>
            <person name="Marzo M."/>
            <person name="Matsuda M."/>
            <person name="Matzkin L."/>
            <person name="McAllister B."/>
            <person name="McBride C.S."/>
            <person name="McKernan B."/>
            <person name="McKernan K."/>
            <person name="Mendez-Lago M."/>
            <person name="Minx P."/>
            <person name="Mollenhauer M.U."/>
            <person name="Montooth K."/>
            <person name="Mount S.M."/>
            <person name="Mu X."/>
            <person name="Myers E."/>
            <person name="Negre B."/>
            <person name="Newfeld S."/>
            <person name="Nielsen R."/>
            <person name="Noor M.A."/>
            <person name="O'Grady P."/>
            <person name="Pachter L."/>
            <person name="Papaceit M."/>
            <person name="Parisi M.J."/>
            <person name="Parisi M."/>
            <person name="Parts L."/>
            <person name="Pedersen J.S."/>
            <person name="Pesole G."/>
            <person name="Phillippy A.M."/>
            <person name="Ponting C.P."/>
            <person name="Pop M."/>
            <person name="Porcelli D."/>
            <person name="Powell J.R."/>
            <person name="Prohaska S."/>
            <person name="Pruitt K."/>
            <person name="Puig M."/>
            <person name="Quesneville H."/>
            <person name="Ram K.R."/>
            <person name="Rand D."/>
            <person name="Rasmussen M.D."/>
            <person name="Reed L.K."/>
            <person name="Reenan R."/>
            <person name="Reily A."/>
            <person name="Remington K.A."/>
            <person name="Rieger T.T."/>
            <person name="Ritchie M.G."/>
            <person name="Robin C."/>
            <person name="Rogers Y.H."/>
            <person name="Rohde C."/>
            <person name="Rozas J."/>
            <person name="Rubenfield M.J."/>
            <person name="Ruiz A."/>
            <person name="Russo S."/>
            <person name="Salzberg S.L."/>
            <person name="Sanchez-Gracia A."/>
            <person name="Saranga D.J."/>
            <person name="Sato H."/>
            <person name="Schaeffer S.W."/>
            <person name="Schatz M.C."/>
            <person name="Schlenke T."/>
            <person name="Schwartz R."/>
            <person name="Segarra C."/>
            <person name="Singh R.S."/>
            <person name="Sirot L."/>
            <person name="Sirota M."/>
            <person name="Sisneros N.B."/>
            <person name="Smith C.D."/>
            <person name="Smith T.F."/>
            <person name="Spieth J."/>
            <person name="Stage D.E."/>
            <person name="Stark A."/>
            <person name="Stephan W."/>
            <person name="Strausberg R.L."/>
            <person name="Strempel S."/>
            <person name="Sturgill D."/>
            <person name="Sutton G."/>
            <person name="Sutton G.G."/>
            <person name="Tao W."/>
            <person name="Teichmann S."/>
            <person name="Tobari Y.N."/>
            <person name="Tomimura Y."/>
            <person name="Tsolas J.M."/>
            <person name="Valente V.L."/>
            <person name="Venter E."/>
            <person name="Venter J.C."/>
            <person name="Vicario S."/>
            <person name="Vieira F.G."/>
            <person name="Vilella A.J."/>
            <person name="Villasante A."/>
            <person name="Walenz B."/>
            <person name="Wang J."/>
            <person name="Wasserman M."/>
            <person name="Watts T."/>
            <person name="Wilson D."/>
            <person name="Wilson R.K."/>
            <person name="Wing R.A."/>
            <person name="Wolfner M.F."/>
            <person name="Wong A."/>
            <person name="Wong G.K."/>
            <person name="Wu C.I."/>
            <person name="Wu G."/>
            <person name="Yamamoto D."/>
            <person name="Yang H.P."/>
            <person name="Yang S.P."/>
            <person name="Yorke J.A."/>
            <person name="Yoshida K."/>
            <person name="Zdobnov E."/>
            <person name="Zhang P."/>
            <person name="Zhang Y."/>
            <person name="Zimin A.V."/>
            <person name="Baldwin J."/>
            <person name="Abdouelleil A."/>
            <person name="Abdulkadir J."/>
            <person name="Abebe A."/>
            <person name="Abera B."/>
            <person name="Abreu J."/>
            <person name="Acer S.C."/>
            <person name="Aftuck L."/>
            <person name="Alexander A."/>
            <person name="An P."/>
            <person name="Anderson E."/>
            <person name="Anderson S."/>
            <person name="Arachi H."/>
            <person name="Azer M."/>
            <person name="Bachantsang P."/>
            <person name="Barry A."/>
            <person name="Bayul T."/>
            <person name="Berlin A."/>
            <person name="Bessette D."/>
            <person name="Bloom T."/>
            <person name="Blye J."/>
            <person name="Boguslavskiy L."/>
            <person name="Bonnet C."/>
            <person name="Boukhgalter B."/>
            <person name="Bourzgui I."/>
            <person name="Brown A."/>
            <person name="Cahill P."/>
            <person name="Channer S."/>
            <person name="Cheshatsang Y."/>
            <person name="Chuda L."/>
            <person name="Citroen M."/>
            <person name="Collymore A."/>
            <person name="Cooke P."/>
            <person name="Costello M."/>
            <person name="D'Aco K."/>
            <person name="Daza R."/>
            <person name="De Haan G."/>
            <person name="DeGray S."/>
            <person name="DeMaso C."/>
            <person name="Dhargay N."/>
            <person name="Dooley K."/>
            <person name="Dooley E."/>
            <person name="Doricent M."/>
            <person name="Dorje P."/>
            <person name="Dorjee K."/>
            <person name="Dupes A."/>
            <person name="Elong R."/>
            <person name="Falk J."/>
            <person name="Farina A."/>
            <person name="Faro S."/>
            <person name="Ferguson D."/>
            <person name="Fisher S."/>
            <person name="Foley C.D."/>
            <person name="Franke A."/>
            <person name="Friedrich D."/>
            <person name="Gadbois L."/>
            <person name="Gearin G."/>
            <person name="Gearin C.R."/>
            <person name="Giannoukos G."/>
            <person name="Goode T."/>
            <person name="Graham J."/>
            <person name="Grandbois E."/>
            <person name="Grewal S."/>
            <person name="Gyaltsen K."/>
            <person name="Hafez N."/>
            <person name="Hagos B."/>
            <person name="Hall J."/>
            <person name="Henson C."/>
            <person name="Hollinger A."/>
            <person name="Honan T."/>
            <person name="Huard M.D."/>
            <person name="Hughes L."/>
            <person name="Hurhula B."/>
            <person name="Husby M.E."/>
            <person name="Kamat A."/>
            <person name="Kanga B."/>
            <person name="Kashin S."/>
            <person name="Khazanovich D."/>
            <person name="Kisner P."/>
            <person name="Lance K."/>
            <person name="Lara M."/>
            <person name="Lee W."/>
            <person name="Lennon N."/>
            <person name="Letendre F."/>
            <person name="LeVine R."/>
            <person name="Lipovsky A."/>
            <person name="Liu X."/>
            <person name="Liu J."/>
            <person name="Liu S."/>
            <person name="Lokyitsang T."/>
            <person name="Lokyitsang Y."/>
            <person name="Lubonja R."/>
            <person name="Lui A."/>
            <person name="MacDonald P."/>
            <person name="Magnisalis V."/>
            <person name="Maru K."/>
            <person name="Matthews C."/>
            <person name="McCusker W."/>
            <person name="McDonough S."/>
            <person name="Mehta T."/>
            <person name="Meldrim J."/>
            <person name="Meneus L."/>
            <person name="Mihai O."/>
            <person name="Mihalev A."/>
            <person name="Mihova T."/>
            <person name="Mittelman R."/>
            <person name="Mlenga V."/>
            <person name="Montmayeur A."/>
            <person name="Mulrain L."/>
            <person name="Navidi A."/>
            <person name="Naylor J."/>
            <person name="Negash T."/>
            <person name="Nguyen T."/>
            <person name="Nguyen N."/>
            <person name="Nicol R."/>
            <person name="Norbu C."/>
            <person name="Norbu N."/>
            <person name="Novod N."/>
            <person name="O'Neill B."/>
            <person name="Osman S."/>
            <person name="Markiewicz E."/>
            <person name="Oyono O.L."/>
            <person name="Patti C."/>
            <person name="Phunkhang P."/>
            <person name="Pierre F."/>
            <person name="Priest M."/>
            <person name="Raghuraman S."/>
            <person name="Rege F."/>
            <person name="Reyes R."/>
            <person name="Rise C."/>
            <person name="Rogov P."/>
            <person name="Ross K."/>
            <person name="Ryan E."/>
            <person name="Settipalli S."/>
            <person name="Shea T."/>
            <person name="Sherpa N."/>
            <person name="Shi L."/>
            <person name="Shih D."/>
            <person name="Sparrow T."/>
            <person name="Spaulding J."/>
            <person name="Stalker J."/>
            <person name="Stange-Thomann N."/>
            <person name="Stavropoulos S."/>
            <person name="Stone C."/>
            <person name="Strader C."/>
            <person name="Tesfaye S."/>
            <person name="Thomson T."/>
            <person name="Thoulutsang Y."/>
            <person name="Thoulutsang D."/>
            <person name="Topham K."/>
            <person name="Topping I."/>
            <person name="Tsamla T."/>
            <person name="Vassiliev H."/>
            <person name="Vo A."/>
            <person name="Wangchuk T."/>
            <person name="Wangdi T."/>
            <person name="Weiand M."/>
            <person name="Wilkinson J."/>
            <person name="Wilson A."/>
            <person name="Yadav S."/>
            <person name="Young G."/>
            <person name="Yu Q."/>
            <person name="Zembek L."/>
            <person name="Zhong D."/>
            <person name="Zimmer A."/>
            <person name="Zwirko Z."/>
            <person name="Jaffe D.B."/>
            <person name="Alvarez P."/>
            <person name="Brockman W."/>
            <person name="Butler J."/>
            <person name="Chin C."/>
            <person name="Gnerre S."/>
            <person name="Grabherr M."/>
            <person name="Kleber M."/>
            <person name="Mauceli E."/>
            <person name="MacCallum I."/>
        </authorList>
    </citation>
    <scope>NUCLEOTIDE SEQUENCE [LARGE SCALE GENOMIC DNA]</scope>
    <source>
        <strain evidence="6">Tucson 14024-0371.13</strain>
    </source>
</reference>
<dbReference type="Proteomes" id="UP000007801">
    <property type="component" value="Unassembled WGS sequence"/>
</dbReference>
<evidence type="ECO:0000313" key="5">
    <source>
        <dbReference type="EMBL" id="EDV40161.2"/>
    </source>
</evidence>
<keyword evidence="3" id="KW-1133">Transmembrane helix</keyword>
<evidence type="ECO:0000256" key="1">
    <source>
        <dbReference type="ARBA" id="ARBA00023157"/>
    </source>
</evidence>
<dbReference type="PANTHER" id="PTHR11675">
    <property type="entry name" value="N-ACETYLGALACTOSAMINYLTRANSFERASE"/>
    <property type="match status" value="1"/>
</dbReference>
<feature type="transmembrane region" description="Helical" evidence="3">
    <location>
        <begin position="12"/>
        <end position="38"/>
    </location>
</feature>
<gene>
    <name evidence="5" type="primary">Dana\GF10379</name>
    <name evidence="5" type="synonym">dana_GLEANR_10334</name>
    <name evidence="5" type="ORF">GF10379</name>
</gene>
<dbReference type="eggNOG" id="KOG3736">
    <property type="taxonomic scope" value="Eukaryota"/>
</dbReference>
<keyword evidence="3" id="KW-0472">Membrane</keyword>
<dbReference type="EMBL" id="CH902618">
    <property type="protein sequence ID" value="EDV40161.2"/>
    <property type="molecule type" value="Genomic_DNA"/>
</dbReference>
<dbReference type="InParanoid" id="B3M9X0"/>
<accession>B3M9X0</accession>
<keyword evidence="1" id="KW-1015">Disulfide bond</keyword>
<dbReference type="SUPFAM" id="SSF53448">
    <property type="entry name" value="Nucleotide-diphospho-sugar transferases"/>
    <property type="match status" value="1"/>
</dbReference>
<dbReference type="Gene3D" id="3.90.550.10">
    <property type="entry name" value="Spore Coat Polysaccharide Biosynthesis Protein SpsA, Chain A"/>
    <property type="match status" value="1"/>
</dbReference>
<evidence type="ECO:0000256" key="3">
    <source>
        <dbReference type="SAM" id="Phobius"/>
    </source>
</evidence>
<dbReference type="GO" id="GO:0006493">
    <property type="term" value="P:protein O-linked glycosylation"/>
    <property type="evidence" value="ECO:0007669"/>
    <property type="project" value="TreeGrafter"/>
</dbReference>
<dbReference type="SMR" id="B3M9X0"/>
<dbReference type="GO" id="GO:0005794">
    <property type="term" value="C:Golgi apparatus"/>
    <property type="evidence" value="ECO:0007669"/>
    <property type="project" value="TreeGrafter"/>
</dbReference>
<dbReference type="Pfam" id="PF00535">
    <property type="entry name" value="Glycos_transf_2"/>
    <property type="match status" value="1"/>
</dbReference>
<dbReference type="PANTHER" id="PTHR11675:SF134">
    <property type="entry name" value="N-ACETYLGALACTOSAMINYLTRANSFERASE 4-RELATED"/>
    <property type="match status" value="1"/>
</dbReference>
<sequence length="360" mass="41549">MYSSVLQKIGMILFGSLSTCLTLCFVYSIITIIIWFMYTDSVFRPLTDYELYVIQNLGDHGLSSNLLMTRRDILDAEIKFDKYEYNAWLSERISLKRPLGDFRDTDCLTINYTLPKNVSVSIIIAHNLEHPQTLLRTLYSIQRETSSRILREIIIVNDGPSDIELHKIEYKKEKGLIYARITGAKRAKGDVLVFLNAHIEVTKGWLPPLLEPLIKNKKTVTEPVLDTISTENFGYERSEFHDQMGFNWLLERLWFPLDNASISKLPDPYPTPSLEGFAFAIDRKWFWHLGAWDEGFRGNGGDALELSLKAWQCGGRILTATCSRIGFIYKKSEVEVQQAPNKNANKVTRKIEEYIFRRTD</sequence>
<evidence type="ECO:0000256" key="2">
    <source>
        <dbReference type="ARBA" id="ARBA00023180"/>
    </source>
</evidence>
<feature type="domain" description="Glycosyltransferase 2-like" evidence="4">
    <location>
        <begin position="122"/>
        <end position="289"/>
    </location>
</feature>
<protein>
    <recommendedName>
        <fullName evidence="4">Glycosyltransferase 2-like domain-containing protein</fullName>
    </recommendedName>
</protein>
<evidence type="ECO:0000259" key="4">
    <source>
        <dbReference type="Pfam" id="PF00535"/>
    </source>
</evidence>
<dbReference type="AlphaFoldDB" id="B3M9X0"/>
<keyword evidence="3" id="KW-0812">Transmembrane</keyword>
<keyword evidence="6" id="KW-1185">Reference proteome</keyword>
<dbReference type="InterPro" id="IPR029044">
    <property type="entry name" value="Nucleotide-diphossugar_trans"/>
</dbReference>
<dbReference type="InterPro" id="IPR001173">
    <property type="entry name" value="Glyco_trans_2-like"/>
</dbReference>